<evidence type="ECO:0000313" key="1">
    <source>
        <dbReference type="EMBL" id="SPT69800.1"/>
    </source>
</evidence>
<name>A0A2X0VPY0_9GAMM</name>
<sequence>MSKTGLIRIPYYPQLNVLCDNKIGALSLTLSVLLFWSSRSDRALFSKKEHAYQIAQHLNLCLDEVITALDTLQTLGILDESILTKAQVKIMRKGALATITENDHKKTIAFLRVNFIKLSQILNSYGVHFSPRTLRHASDDSFDMYDVIVPALLPERQTLIGTLTGDDFEKAAEIIASLAIYCVQKDDDFSYKAIAPGWHMLLKKPSRSCDIVRRWLDGEQRAIDLSFTDGNLFLIDGMATGANEHFIRHYKKGSESKILCCACLLALSASFDSLQVCTDIDDELIVKACSYLYSATDIKAKFDMSFFNYRELDGHDVAKLKTMLADVF</sequence>
<protein>
    <submittedName>
        <fullName evidence="1">Uncharacterized protein</fullName>
    </submittedName>
</protein>
<accession>A0A2X0VPY0</accession>
<dbReference type="RefSeq" id="WP_113743939.1">
    <property type="nucleotide sequence ID" value="NZ_UAPV01000001.1"/>
</dbReference>
<keyword evidence="2" id="KW-1185">Reference proteome</keyword>
<evidence type="ECO:0000313" key="2">
    <source>
        <dbReference type="Proteomes" id="UP000250086"/>
    </source>
</evidence>
<dbReference type="Proteomes" id="UP000250086">
    <property type="component" value="Unassembled WGS sequence"/>
</dbReference>
<proteinExistence type="predicted"/>
<gene>
    <name evidence="1" type="ORF">NCTC13093_01186</name>
</gene>
<dbReference type="EMBL" id="UAPV01000001">
    <property type="protein sequence ID" value="SPT69800.1"/>
    <property type="molecule type" value="Genomic_DNA"/>
</dbReference>
<organism evidence="1 2">
    <name type="scientific">Anaerobiospirillum thomasii</name>
    <dbReference type="NCBI Taxonomy" id="179995"/>
    <lineage>
        <taxon>Bacteria</taxon>
        <taxon>Pseudomonadati</taxon>
        <taxon>Pseudomonadota</taxon>
        <taxon>Gammaproteobacteria</taxon>
        <taxon>Aeromonadales</taxon>
        <taxon>Succinivibrionaceae</taxon>
        <taxon>Anaerobiospirillum</taxon>
    </lineage>
</organism>
<dbReference type="AlphaFoldDB" id="A0A2X0VPY0"/>
<reference evidence="1 2" key="1">
    <citation type="submission" date="2018-06" db="EMBL/GenBank/DDBJ databases">
        <authorList>
            <consortium name="Pathogen Informatics"/>
            <person name="Doyle S."/>
        </authorList>
    </citation>
    <scope>NUCLEOTIDE SEQUENCE [LARGE SCALE GENOMIC DNA]</scope>
    <source>
        <strain evidence="1 2">NCTC13093</strain>
    </source>
</reference>